<protein>
    <submittedName>
        <fullName evidence="2">Uncharacterized protein</fullName>
    </submittedName>
</protein>
<evidence type="ECO:0000313" key="3">
    <source>
        <dbReference type="Proteomes" id="UP000271889"/>
    </source>
</evidence>
<dbReference type="EMBL" id="UYRV01019608">
    <property type="protein sequence ID" value="VDK66290.1"/>
    <property type="molecule type" value="Genomic_DNA"/>
</dbReference>
<proteinExistence type="predicted"/>
<evidence type="ECO:0000256" key="1">
    <source>
        <dbReference type="SAM" id="SignalP"/>
    </source>
</evidence>
<keyword evidence="3" id="KW-1185">Reference proteome</keyword>
<dbReference type="AlphaFoldDB" id="A0A3P6SEL0"/>
<dbReference type="OrthoDB" id="1405469at2759"/>
<sequence length="97" mass="10708">MHNQILRVLFAAFLDVFCESVPTNNGDHLKHELGLMLAKMNIVPGAVLSDEFLSLRRKFASIVSGVLKNCFLLDPTVDSSHEGTICLTSFELSSNQD</sequence>
<name>A0A3P6SEL0_CYLGO</name>
<evidence type="ECO:0000313" key="2">
    <source>
        <dbReference type="EMBL" id="VDK66290.1"/>
    </source>
</evidence>
<feature type="chain" id="PRO_5017950712" evidence="1">
    <location>
        <begin position="21"/>
        <end position="97"/>
    </location>
</feature>
<keyword evidence="1" id="KW-0732">Signal</keyword>
<reference evidence="2 3" key="1">
    <citation type="submission" date="2018-11" db="EMBL/GenBank/DDBJ databases">
        <authorList>
            <consortium name="Pathogen Informatics"/>
        </authorList>
    </citation>
    <scope>NUCLEOTIDE SEQUENCE [LARGE SCALE GENOMIC DNA]</scope>
</reference>
<accession>A0A3P6SEL0</accession>
<dbReference type="Proteomes" id="UP000271889">
    <property type="component" value="Unassembled WGS sequence"/>
</dbReference>
<gene>
    <name evidence="2" type="ORF">CGOC_LOCUS6162</name>
</gene>
<organism evidence="2 3">
    <name type="scientific">Cylicostephanus goldi</name>
    <name type="common">Nematode worm</name>
    <dbReference type="NCBI Taxonomy" id="71465"/>
    <lineage>
        <taxon>Eukaryota</taxon>
        <taxon>Metazoa</taxon>
        <taxon>Ecdysozoa</taxon>
        <taxon>Nematoda</taxon>
        <taxon>Chromadorea</taxon>
        <taxon>Rhabditida</taxon>
        <taxon>Rhabditina</taxon>
        <taxon>Rhabditomorpha</taxon>
        <taxon>Strongyloidea</taxon>
        <taxon>Strongylidae</taxon>
        <taxon>Cylicostephanus</taxon>
    </lineage>
</organism>
<feature type="signal peptide" evidence="1">
    <location>
        <begin position="1"/>
        <end position="20"/>
    </location>
</feature>